<evidence type="ECO:0000313" key="1">
    <source>
        <dbReference type="EMBL" id="GFS30112.1"/>
    </source>
</evidence>
<keyword evidence="2" id="KW-1185">Reference proteome</keyword>
<evidence type="ECO:0000313" key="2">
    <source>
        <dbReference type="Proteomes" id="UP000585474"/>
    </source>
</evidence>
<accession>A0A7J0D944</accession>
<dbReference type="PANTHER" id="PTHR34373">
    <property type="entry name" value="SHUGOSHIN 2"/>
    <property type="match status" value="1"/>
</dbReference>
<name>A0A7J0D944_9ERIC</name>
<dbReference type="GO" id="GO:0000775">
    <property type="term" value="C:chromosome, centromeric region"/>
    <property type="evidence" value="ECO:0007669"/>
    <property type="project" value="InterPro"/>
</dbReference>
<dbReference type="Proteomes" id="UP000585474">
    <property type="component" value="Unassembled WGS sequence"/>
</dbReference>
<proteinExistence type="predicted"/>
<dbReference type="InterPro" id="IPR044693">
    <property type="entry name" value="SGO_plant"/>
</dbReference>
<dbReference type="OrthoDB" id="770508at2759"/>
<reference evidence="2" key="1">
    <citation type="submission" date="2019-07" db="EMBL/GenBank/DDBJ databases">
        <title>De Novo Assembly of kiwifruit Actinidia rufa.</title>
        <authorList>
            <person name="Sugita-Konishi S."/>
            <person name="Sato K."/>
            <person name="Mori E."/>
            <person name="Abe Y."/>
            <person name="Kisaki G."/>
            <person name="Hamano K."/>
            <person name="Suezawa K."/>
            <person name="Otani M."/>
            <person name="Fukuda T."/>
            <person name="Manabe T."/>
            <person name="Gomi K."/>
            <person name="Tabuchi M."/>
            <person name="Akimitsu K."/>
            <person name="Kataoka I."/>
        </authorList>
    </citation>
    <scope>NUCLEOTIDE SEQUENCE [LARGE SCALE GENOMIC DNA]</scope>
    <source>
        <strain evidence="2">cv. Fuchu</strain>
    </source>
</reference>
<dbReference type="GO" id="GO:0034090">
    <property type="term" value="P:maintenance of meiotic sister chromatid cohesion"/>
    <property type="evidence" value="ECO:0007669"/>
    <property type="project" value="InterPro"/>
</dbReference>
<dbReference type="GO" id="GO:0045144">
    <property type="term" value="P:meiotic sister chromatid segregation"/>
    <property type="evidence" value="ECO:0007669"/>
    <property type="project" value="InterPro"/>
</dbReference>
<dbReference type="AlphaFoldDB" id="A0A7J0D944"/>
<comment type="caution">
    <text evidence="1">The sequence shown here is derived from an EMBL/GenBank/DDBJ whole genome shotgun (WGS) entry which is preliminary data.</text>
</comment>
<dbReference type="EMBL" id="BJWL01000106">
    <property type="protein sequence ID" value="GFS30112.1"/>
    <property type="molecule type" value="Genomic_DNA"/>
</dbReference>
<gene>
    <name evidence="1" type="ORF">Acr_00g0010190</name>
</gene>
<sequence>MQQQNSQLAQANNQMLVIWNLFNIDSIVHFTLQELNSGKDRLKALQHELGCKSGLLKVKILQLEVGTGKSEEARESSEAERVDNINCTTNRKQRSTIAGLGRSTGKQAQLKEKTENIRMIKCRNMVQLPCVYRPKKMIKEAAVAQVIVKLRNVGVIYWKALASSSQKGSVLQGNPN</sequence>
<organism evidence="1 2">
    <name type="scientific">Actinidia rufa</name>
    <dbReference type="NCBI Taxonomy" id="165716"/>
    <lineage>
        <taxon>Eukaryota</taxon>
        <taxon>Viridiplantae</taxon>
        <taxon>Streptophyta</taxon>
        <taxon>Embryophyta</taxon>
        <taxon>Tracheophyta</taxon>
        <taxon>Spermatophyta</taxon>
        <taxon>Magnoliopsida</taxon>
        <taxon>eudicotyledons</taxon>
        <taxon>Gunneridae</taxon>
        <taxon>Pentapetalae</taxon>
        <taxon>asterids</taxon>
        <taxon>Ericales</taxon>
        <taxon>Actinidiaceae</taxon>
        <taxon>Actinidia</taxon>
    </lineage>
</organism>
<dbReference type="PANTHER" id="PTHR34373:SF9">
    <property type="entry name" value="SHUGOSHIN 2"/>
    <property type="match status" value="1"/>
</dbReference>
<protein>
    <submittedName>
        <fullName evidence="1">Uncharacterized protein</fullName>
    </submittedName>
</protein>